<reference evidence="1" key="1">
    <citation type="journal article" date="2015" name="Nature">
        <title>Complex archaea that bridge the gap between prokaryotes and eukaryotes.</title>
        <authorList>
            <person name="Spang A."/>
            <person name="Saw J.H."/>
            <person name="Jorgensen S.L."/>
            <person name="Zaremba-Niedzwiedzka K."/>
            <person name="Martijn J."/>
            <person name="Lind A.E."/>
            <person name="van Eijk R."/>
            <person name="Schleper C."/>
            <person name="Guy L."/>
            <person name="Ettema T.J."/>
        </authorList>
    </citation>
    <scope>NUCLEOTIDE SEQUENCE</scope>
</reference>
<accession>A0A0F9H003</accession>
<comment type="caution">
    <text evidence="1">The sequence shown here is derived from an EMBL/GenBank/DDBJ whole genome shotgun (WGS) entry which is preliminary data.</text>
</comment>
<dbReference type="AlphaFoldDB" id="A0A0F9H003"/>
<protein>
    <submittedName>
        <fullName evidence="1">Uncharacterized protein</fullName>
    </submittedName>
</protein>
<proteinExistence type="predicted"/>
<dbReference type="EMBL" id="LAZR01026459">
    <property type="protein sequence ID" value="KKL68672.1"/>
    <property type="molecule type" value="Genomic_DNA"/>
</dbReference>
<organism evidence="1">
    <name type="scientific">marine sediment metagenome</name>
    <dbReference type="NCBI Taxonomy" id="412755"/>
    <lineage>
        <taxon>unclassified sequences</taxon>
        <taxon>metagenomes</taxon>
        <taxon>ecological metagenomes</taxon>
    </lineage>
</organism>
<name>A0A0F9H003_9ZZZZ</name>
<gene>
    <name evidence="1" type="ORF">LCGC14_2122650</name>
</gene>
<sequence length="45" mass="4998">MAGYVDYGKATSLVTGRPSPSIWADCPVVDFLEIRARDFTSLMIF</sequence>
<evidence type="ECO:0000313" key="1">
    <source>
        <dbReference type="EMBL" id="KKL68672.1"/>
    </source>
</evidence>